<dbReference type="Pfam" id="PF21787">
    <property type="entry name" value="TNP-like_RNaseH_N"/>
    <property type="match status" value="1"/>
</dbReference>
<dbReference type="AlphaFoldDB" id="A0A1B0DH89"/>
<dbReference type="Proteomes" id="UP000092462">
    <property type="component" value="Unassembled WGS sequence"/>
</dbReference>
<evidence type="ECO:0000259" key="2">
    <source>
        <dbReference type="Pfam" id="PF21787"/>
    </source>
</evidence>
<evidence type="ECO:0008006" key="5">
    <source>
        <dbReference type="Google" id="ProtNLM"/>
    </source>
</evidence>
<dbReference type="EMBL" id="AJVK01060785">
    <property type="status" value="NOT_ANNOTATED_CDS"/>
    <property type="molecule type" value="Genomic_DNA"/>
</dbReference>
<name>A0A1B0DH89_PHLPP</name>
<organism evidence="3 4">
    <name type="scientific">Phlebotomus papatasi</name>
    <name type="common">Sandfly</name>
    <dbReference type="NCBI Taxonomy" id="29031"/>
    <lineage>
        <taxon>Eukaryota</taxon>
        <taxon>Metazoa</taxon>
        <taxon>Ecdysozoa</taxon>
        <taxon>Arthropoda</taxon>
        <taxon>Hexapoda</taxon>
        <taxon>Insecta</taxon>
        <taxon>Pterygota</taxon>
        <taxon>Neoptera</taxon>
        <taxon>Endopterygota</taxon>
        <taxon>Diptera</taxon>
        <taxon>Nematocera</taxon>
        <taxon>Psychodoidea</taxon>
        <taxon>Psychodidae</taxon>
        <taxon>Phlebotomus</taxon>
        <taxon>Phlebotomus</taxon>
    </lineage>
</organism>
<dbReference type="EnsemblMetazoa" id="PPAI007523-RA">
    <property type="protein sequence ID" value="PPAI007523-PA"/>
    <property type="gene ID" value="PPAI007523"/>
</dbReference>
<evidence type="ECO:0000313" key="4">
    <source>
        <dbReference type="Proteomes" id="UP000092462"/>
    </source>
</evidence>
<evidence type="ECO:0000313" key="3">
    <source>
        <dbReference type="EnsemblMetazoa" id="PPAI007523-PA"/>
    </source>
</evidence>
<proteinExistence type="predicted"/>
<protein>
    <recommendedName>
        <fullName evidence="5">Transposable element P transposase</fullName>
    </recommendedName>
</protein>
<accession>A0A1B0DH89</accession>
<feature type="domain" description="THAP9-like helix-turn-helix" evidence="1">
    <location>
        <begin position="18"/>
        <end position="93"/>
    </location>
</feature>
<keyword evidence="4" id="KW-1185">Reference proteome</keyword>
<sequence>MTSSKDKEILKLKSENKSLKEENNLLKYGLEAMRKIFSETQMSAVINDYAKTKWKPSDIARALTLHSRGPRSYKYLRQDLKYPLPAESTLRRWAATIQTAPGFQNFVFSLMAAQFECPKDKVTVLSFDEVKISGDMVYDPSSDRVLGPHQNAQVIMARGLFTNWKQPIYYDFDKNMSQEILFSAIEKLEKEGFHVVSVTHDLSGANRGLWRDLQLSENCTR</sequence>
<dbReference type="Pfam" id="PF12017">
    <property type="entry name" value="Tnp_P_element"/>
    <property type="match status" value="1"/>
</dbReference>
<dbReference type="InterPro" id="IPR048365">
    <property type="entry name" value="TNP-like_RNaseH_N"/>
</dbReference>
<dbReference type="InterPro" id="IPR021896">
    <property type="entry name" value="THAP9-like_HTH"/>
</dbReference>
<dbReference type="VEuPathDB" id="VectorBase:PPAI007523"/>
<feature type="domain" description="Transposable element P transposase-like RNase H" evidence="2">
    <location>
        <begin position="100"/>
        <end position="213"/>
    </location>
</feature>
<evidence type="ECO:0000259" key="1">
    <source>
        <dbReference type="Pfam" id="PF12017"/>
    </source>
</evidence>
<reference evidence="3" key="1">
    <citation type="submission" date="2022-08" db="UniProtKB">
        <authorList>
            <consortium name="EnsemblMetazoa"/>
        </authorList>
    </citation>
    <scope>IDENTIFICATION</scope>
    <source>
        <strain evidence="3">Israel</strain>
    </source>
</reference>